<dbReference type="Pfam" id="PF22039">
    <property type="entry name" value="HUTI_composite_bact"/>
    <property type="match status" value="1"/>
</dbReference>
<evidence type="ECO:0000259" key="6">
    <source>
        <dbReference type="Pfam" id="PF22039"/>
    </source>
</evidence>
<evidence type="ECO:0000313" key="8">
    <source>
        <dbReference type="Proteomes" id="UP000184440"/>
    </source>
</evidence>
<dbReference type="AlphaFoldDB" id="A0A1M7MN04"/>
<dbReference type="RefSeq" id="WP_073253446.1">
    <property type="nucleotide sequence ID" value="NZ_FRCS01000002.1"/>
</dbReference>
<dbReference type="SUPFAM" id="SSF51556">
    <property type="entry name" value="Metallo-dependent hydrolases"/>
    <property type="match status" value="1"/>
</dbReference>
<dbReference type="GO" id="GO:0016810">
    <property type="term" value="F:hydrolase activity, acting on carbon-nitrogen (but not peptide) bonds"/>
    <property type="evidence" value="ECO:0007669"/>
    <property type="project" value="InterPro"/>
</dbReference>
<evidence type="ECO:0000256" key="1">
    <source>
        <dbReference type="ARBA" id="ARBA00022723"/>
    </source>
</evidence>
<evidence type="ECO:0000256" key="3">
    <source>
        <dbReference type="ARBA" id="ARBA00022833"/>
    </source>
</evidence>
<dbReference type="SUPFAM" id="SSF51338">
    <property type="entry name" value="Composite domain of metallo-dependent hydrolases"/>
    <property type="match status" value="1"/>
</dbReference>
<dbReference type="InterPro" id="IPR050287">
    <property type="entry name" value="MTA/SAH_deaminase"/>
</dbReference>
<dbReference type="InterPro" id="IPR054418">
    <property type="entry name" value="MQNX/HUTI_composite_N"/>
</dbReference>
<keyword evidence="3" id="KW-0862">Zinc</keyword>
<evidence type="ECO:0000256" key="2">
    <source>
        <dbReference type="ARBA" id="ARBA00022801"/>
    </source>
</evidence>
<protein>
    <submittedName>
        <fullName evidence="7">5-methylthioadenosine/S-adenosylhomocysteine deaminase</fullName>
    </submittedName>
</protein>
<keyword evidence="2" id="KW-0378">Hydrolase</keyword>
<dbReference type="Gene3D" id="2.30.40.10">
    <property type="entry name" value="Urease, subunit C, domain 1"/>
    <property type="match status" value="1"/>
</dbReference>
<name>A0A1M7MN04_9ACTN</name>
<accession>A0A1M7MN04</accession>
<dbReference type="STRING" id="134849.SAMN05443668_102177"/>
<dbReference type="OrthoDB" id="3189065at2"/>
<dbReference type="PANTHER" id="PTHR43794:SF11">
    <property type="entry name" value="AMIDOHYDROLASE-RELATED DOMAIN-CONTAINING PROTEIN"/>
    <property type="match status" value="1"/>
</dbReference>
<keyword evidence="1" id="KW-0479">Metal-binding</keyword>
<feature type="region of interest" description="Disordered" evidence="4">
    <location>
        <begin position="468"/>
        <end position="493"/>
    </location>
</feature>
<dbReference type="GO" id="GO:0046872">
    <property type="term" value="F:metal ion binding"/>
    <property type="evidence" value="ECO:0007669"/>
    <property type="project" value="UniProtKB-KW"/>
</dbReference>
<feature type="compositionally biased region" description="Basic and acidic residues" evidence="4">
    <location>
        <begin position="478"/>
        <end position="493"/>
    </location>
</feature>
<gene>
    <name evidence="7" type="ORF">SAMN05443668_102177</name>
</gene>
<keyword evidence="8" id="KW-1185">Reference proteome</keyword>
<dbReference type="Pfam" id="PF01979">
    <property type="entry name" value="Amidohydro_1"/>
    <property type="match status" value="1"/>
</dbReference>
<sequence length="493" mass="52274">MSTAARLVVGGDVVTMAPGREVLTGTTIAVVDGRIAALGTAEELRARFPGADELDATGCVVAPGMINAHQHTTADPLTRSGIPDDIDSQRAIFDWAVPLHNAHTGGDDEVSAMLTAVESLRRGVTTLIEPGTVAHPLRVAAGLRKTGIRARLNGWGWDAEGLPFSAPADEVLARQEELVRALGTTERVSGWITLLGHDLVSDALFQGAAELAERLDTRMTWHISPGQNDIPGYAARSGRRPVVHLHELGVLGPRLLLGHAVWLDDAEVDAILETDTAVASSPGAYLRLGQGFTRAARHVELIRRGGRVALGCDSHNAGDVPDILRAAMLFAGLSLDRGDAEPVHAHEALALATIDGARAIGLDDQIGSIEIGKAADLVVFDTTDPVWTPRGDEALQLVWGMPSHTVRDVLVDGTVVVRGGQTQLVDYDDLRACAAENAHHLLRRTGITPFRRWPRIAAAELELAENMQAASGGPAAPEAEHRAAGRTGERVCP</sequence>
<dbReference type="PANTHER" id="PTHR43794">
    <property type="entry name" value="AMINOHYDROLASE SSNA-RELATED"/>
    <property type="match status" value="1"/>
</dbReference>
<evidence type="ECO:0000313" key="7">
    <source>
        <dbReference type="EMBL" id="SHM91853.1"/>
    </source>
</evidence>
<evidence type="ECO:0000259" key="5">
    <source>
        <dbReference type="Pfam" id="PF01979"/>
    </source>
</evidence>
<reference evidence="7 8" key="1">
    <citation type="submission" date="2016-11" db="EMBL/GenBank/DDBJ databases">
        <authorList>
            <person name="Jaros S."/>
            <person name="Januszkiewicz K."/>
            <person name="Wedrychowicz H."/>
        </authorList>
    </citation>
    <scope>NUCLEOTIDE SEQUENCE [LARGE SCALE GENOMIC DNA]</scope>
    <source>
        <strain evidence="7 8">DSM 46144</strain>
    </source>
</reference>
<feature type="domain" description="Amidohydrolase-related" evidence="5">
    <location>
        <begin position="60"/>
        <end position="416"/>
    </location>
</feature>
<feature type="domain" description="Aminodeoxyfutalosine deaminase/Imidazolonepropionase-like composite" evidence="6">
    <location>
        <begin position="28"/>
        <end position="51"/>
    </location>
</feature>
<evidence type="ECO:0000256" key="4">
    <source>
        <dbReference type="SAM" id="MobiDB-lite"/>
    </source>
</evidence>
<dbReference type="Proteomes" id="UP000184440">
    <property type="component" value="Unassembled WGS sequence"/>
</dbReference>
<dbReference type="EMBL" id="FRCS01000002">
    <property type="protein sequence ID" value="SHM91853.1"/>
    <property type="molecule type" value="Genomic_DNA"/>
</dbReference>
<dbReference type="InterPro" id="IPR032466">
    <property type="entry name" value="Metal_Hydrolase"/>
</dbReference>
<dbReference type="InterPro" id="IPR011059">
    <property type="entry name" value="Metal-dep_hydrolase_composite"/>
</dbReference>
<dbReference type="InterPro" id="IPR006680">
    <property type="entry name" value="Amidohydro-rel"/>
</dbReference>
<organism evidence="7 8">
    <name type="scientific">Cryptosporangium aurantiacum</name>
    <dbReference type="NCBI Taxonomy" id="134849"/>
    <lineage>
        <taxon>Bacteria</taxon>
        <taxon>Bacillati</taxon>
        <taxon>Actinomycetota</taxon>
        <taxon>Actinomycetes</taxon>
        <taxon>Cryptosporangiales</taxon>
        <taxon>Cryptosporangiaceae</taxon>
        <taxon>Cryptosporangium</taxon>
    </lineage>
</organism>
<dbReference type="Gene3D" id="3.20.20.140">
    <property type="entry name" value="Metal-dependent hydrolases"/>
    <property type="match status" value="1"/>
</dbReference>
<proteinExistence type="predicted"/>